<dbReference type="Proteomes" id="UP001437386">
    <property type="component" value="Segment"/>
</dbReference>
<feature type="compositionally biased region" description="Basic and acidic residues" evidence="1">
    <location>
        <begin position="71"/>
        <end position="88"/>
    </location>
</feature>
<feature type="compositionally biased region" description="Basic residues" evidence="1">
    <location>
        <begin position="89"/>
        <end position="98"/>
    </location>
</feature>
<gene>
    <name evidence="2" type="ORF">U7154_000047</name>
</gene>
<organism evidence="2 3">
    <name type="scientific">Enterobacter phage KKP_3711</name>
    <dbReference type="NCBI Taxonomy" id="3109398"/>
    <lineage>
        <taxon>Viruses</taxon>
        <taxon>Duplodnaviria</taxon>
        <taxon>Heunggongvirae</taxon>
        <taxon>Uroviricota</taxon>
        <taxon>Caudoviricetes</taxon>
        <taxon>Demerecviridae</taxon>
        <taxon>Markadamsvirinae</taxon>
    </lineage>
</organism>
<dbReference type="EMBL" id="PP579741">
    <property type="protein sequence ID" value="XAG95814.1"/>
    <property type="molecule type" value="Genomic_DNA"/>
</dbReference>
<evidence type="ECO:0000256" key="1">
    <source>
        <dbReference type="SAM" id="MobiDB-lite"/>
    </source>
</evidence>
<evidence type="ECO:0000313" key="3">
    <source>
        <dbReference type="Proteomes" id="UP001437386"/>
    </source>
</evidence>
<dbReference type="InterPro" id="IPR055603">
    <property type="entry name" value="DUF7179"/>
</dbReference>
<protein>
    <submittedName>
        <fullName evidence="2">Uncharacterized protein</fullName>
    </submittedName>
</protein>
<evidence type="ECO:0000313" key="2">
    <source>
        <dbReference type="EMBL" id="XAG95814.1"/>
    </source>
</evidence>
<dbReference type="Pfam" id="PF23804">
    <property type="entry name" value="DUF7179"/>
    <property type="match status" value="1"/>
</dbReference>
<sequence>MTTSVTSKMTKDELVNVLIILMDIPKAAESGFRTSVTKLPHAVLVTMYDAWVKANNKCELAKREAQFAKEREKVTDSRNHTLERDLARATRKLKERKV</sequence>
<accession>A0AAX4Q3Y4</accession>
<name>A0AAX4Q3Y4_9CAUD</name>
<keyword evidence="3" id="KW-1185">Reference proteome</keyword>
<proteinExistence type="predicted"/>
<feature type="region of interest" description="Disordered" evidence="1">
    <location>
        <begin position="71"/>
        <end position="98"/>
    </location>
</feature>
<reference evidence="2 3" key="1">
    <citation type="submission" date="2024-04" db="EMBL/GenBank/DDBJ databases">
        <authorList>
            <person name="Wojcicki M."/>
            <person name="Srednicka P."/>
            <person name="Shymialevich D."/>
            <person name="Sokolowska B."/>
        </authorList>
    </citation>
    <scope>NUCLEOTIDE SEQUENCE [LARGE SCALE GENOMIC DNA]</scope>
</reference>